<dbReference type="Pfam" id="PF00011">
    <property type="entry name" value="HSP20"/>
    <property type="match status" value="1"/>
</dbReference>
<dbReference type="InterPro" id="IPR019152">
    <property type="entry name" value="DUF2046"/>
</dbReference>
<feature type="region of interest" description="Disordered" evidence="4">
    <location>
        <begin position="472"/>
        <end position="498"/>
    </location>
</feature>
<keyword evidence="3" id="KW-0175">Coiled coil</keyword>
<dbReference type="PANTHER" id="PTHR15276:SF0">
    <property type="entry name" value="COILED-COIL DOMAIN-CONTAINING PROTEIN 6"/>
    <property type="match status" value="1"/>
</dbReference>
<dbReference type="Gene3D" id="2.60.40.790">
    <property type="match status" value="1"/>
</dbReference>
<organism evidence="6 7">
    <name type="scientific">Suillus subaureus</name>
    <dbReference type="NCBI Taxonomy" id="48587"/>
    <lineage>
        <taxon>Eukaryota</taxon>
        <taxon>Fungi</taxon>
        <taxon>Dikarya</taxon>
        <taxon>Basidiomycota</taxon>
        <taxon>Agaricomycotina</taxon>
        <taxon>Agaricomycetes</taxon>
        <taxon>Agaricomycetidae</taxon>
        <taxon>Boletales</taxon>
        <taxon>Suillineae</taxon>
        <taxon>Suillaceae</taxon>
        <taxon>Suillus</taxon>
    </lineage>
</organism>
<feature type="compositionally biased region" description="Low complexity" evidence="4">
    <location>
        <begin position="7"/>
        <end position="17"/>
    </location>
</feature>
<evidence type="ECO:0000313" key="7">
    <source>
        <dbReference type="Proteomes" id="UP000807769"/>
    </source>
</evidence>
<evidence type="ECO:0000256" key="1">
    <source>
        <dbReference type="PROSITE-ProRule" id="PRU00285"/>
    </source>
</evidence>
<evidence type="ECO:0000256" key="4">
    <source>
        <dbReference type="SAM" id="MobiDB-lite"/>
    </source>
</evidence>
<feature type="compositionally biased region" description="Low complexity" evidence="4">
    <location>
        <begin position="515"/>
        <end position="536"/>
    </location>
</feature>
<feature type="domain" description="SHSP" evidence="5">
    <location>
        <begin position="608"/>
        <end position="726"/>
    </location>
</feature>
<protein>
    <recommendedName>
        <fullName evidence="5">SHSP domain-containing protein</fullName>
    </recommendedName>
</protein>
<feature type="compositionally biased region" description="Low complexity" evidence="4">
    <location>
        <begin position="229"/>
        <end position="241"/>
    </location>
</feature>
<evidence type="ECO:0000313" key="6">
    <source>
        <dbReference type="EMBL" id="KAG1815050.1"/>
    </source>
</evidence>
<dbReference type="Pfam" id="PF09755">
    <property type="entry name" value="DUF2046"/>
    <property type="match status" value="1"/>
</dbReference>
<dbReference type="InterPro" id="IPR008978">
    <property type="entry name" value="HSP20-like_chaperone"/>
</dbReference>
<reference evidence="6" key="1">
    <citation type="journal article" date="2020" name="New Phytol.">
        <title>Comparative genomics reveals dynamic genome evolution in host specialist ectomycorrhizal fungi.</title>
        <authorList>
            <person name="Lofgren L.A."/>
            <person name="Nguyen N.H."/>
            <person name="Vilgalys R."/>
            <person name="Ruytinx J."/>
            <person name="Liao H.L."/>
            <person name="Branco S."/>
            <person name="Kuo A."/>
            <person name="LaButti K."/>
            <person name="Lipzen A."/>
            <person name="Andreopoulos W."/>
            <person name="Pangilinan J."/>
            <person name="Riley R."/>
            <person name="Hundley H."/>
            <person name="Na H."/>
            <person name="Barry K."/>
            <person name="Grigoriev I.V."/>
            <person name="Stajich J.E."/>
            <person name="Kennedy P.G."/>
        </authorList>
    </citation>
    <scope>NUCLEOTIDE SEQUENCE</scope>
    <source>
        <strain evidence="6">MN1</strain>
    </source>
</reference>
<feature type="region of interest" description="Disordered" evidence="4">
    <location>
        <begin position="76"/>
        <end position="103"/>
    </location>
</feature>
<comment type="similarity">
    <text evidence="1 2">Belongs to the small heat shock protein (HSP20) family.</text>
</comment>
<dbReference type="EMBL" id="JABBWG010000019">
    <property type="protein sequence ID" value="KAG1815050.1"/>
    <property type="molecule type" value="Genomic_DNA"/>
</dbReference>
<proteinExistence type="inferred from homology"/>
<feature type="coiled-coil region" evidence="3">
    <location>
        <begin position="114"/>
        <end position="148"/>
    </location>
</feature>
<dbReference type="RefSeq" id="XP_041192187.1">
    <property type="nucleotide sequence ID" value="XM_041331102.1"/>
</dbReference>
<evidence type="ECO:0000259" key="5">
    <source>
        <dbReference type="PROSITE" id="PS01031"/>
    </source>
</evidence>
<keyword evidence="7" id="KW-1185">Reference proteome</keyword>
<feature type="region of interest" description="Disordered" evidence="4">
    <location>
        <begin position="173"/>
        <end position="241"/>
    </location>
</feature>
<comment type="caution">
    <text evidence="6">The sequence shown here is derived from an EMBL/GenBank/DDBJ whole genome shotgun (WGS) entry which is preliminary data.</text>
</comment>
<dbReference type="PROSITE" id="PS01031">
    <property type="entry name" value="SHSP"/>
    <property type="match status" value="1"/>
</dbReference>
<feature type="compositionally biased region" description="Low complexity" evidence="4">
    <location>
        <begin position="484"/>
        <end position="494"/>
    </location>
</feature>
<dbReference type="Proteomes" id="UP000807769">
    <property type="component" value="Unassembled WGS sequence"/>
</dbReference>
<dbReference type="AlphaFoldDB" id="A0A9P7E9T2"/>
<evidence type="ECO:0000256" key="2">
    <source>
        <dbReference type="RuleBase" id="RU003616"/>
    </source>
</evidence>
<dbReference type="SUPFAM" id="SSF49764">
    <property type="entry name" value="HSP20-like chaperones"/>
    <property type="match status" value="1"/>
</dbReference>
<dbReference type="InterPro" id="IPR002068">
    <property type="entry name" value="A-crystallin/Hsp20_dom"/>
</dbReference>
<gene>
    <name evidence="6" type="ORF">BJ212DRAFT_1273614</name>
</gene>
<feature type="region of interest" description="Disordered" evidence="4">
    <location>
        <begin position="514"/>
        <end position="587"/>
    </location>
</feature>
<sequence>MGDSPIRRLSTTSSNSSLKREEDLINAYEAEEERIINVLSRKLEQLREEKIQLENALEAESESHVNRLSRELSALRLQQQRQQQQQQSGTNGTTVPPDHSVGVPMFMAGRDPMVPSAEVMLEAMRRENEQLRNRLVDTERDYVRVSRLNEVYREELLEHRRRLGLSVDNLVGLSSADPYSQPTHRRSVSNLSSPSTSVTQPSQAIHGVPIPRPSSSIRRPMNNMSESNTPLSHSPSSTESPFPFSPIIGTNPTSYVSNGTHMTTPPSSTSLTSNPPSTFTIPHMLSYPSVPPPSLSSSYGSPVVSYIPHRDHSLSPVVPLSRRSSNARGSIERRFADPMSIRNNRSRSRHESVERGARVAETGQLIPRSRRDSQSLLSHVLARYKIASGEHRPFFSMSYQYPYTQGNMSMPPTPTTPYSWETTELNNDIPEQLDHHQPTQHALNPQQQPQNIYAISPPMIELQEHVPIVPSQRRSEVPQHLHRVSSVSGTSSRRQNVMSQDMRPHIHVDTMRNMAASTSPPSGPPSASGVHSVGPVRAKLPPAHNMVHPYRRPQSANPRRENESNPHVRYPSSSYTPDPSGLAARTPTPASLHRTAIISPSHVIPPIPSNATFIPRADYFFCSESRVTTAMFELPGVKKSDLKIELSRLQNGVKQVSITGESRQPLPDGLIALKERKYGKFRRVIPVRHDTQAKDVSVALEDGVLILRIHLGPPLEPEESEMIPIP</sequence>
<evidence type="ECO:0000256" key="3">
    <source>
        <dbReference type="SAM" id="Coils"/>
    </source>
</evidence>
<feature type="region of interest" description="Disordered" evidence="4">
    <location>
        <begin position="1"/>
        <end position="20"/>
    </location>
</feature>
<dbReference type="CDD" id="cd06464">
    <property type="entry name" value="ACD_sHsps-like"/>
    <property type="match status" value="1"/>
</dbReference>
<dbReference type="OrthoDB" id="78858at2759"/>
<name>A0A9P7E9T2_9AGAM</name>
<dbReference type="PANTHER" id="PTHR15276">
    <property type="entry name" value="H4 D10S170 PROTEIN-RELATED"/>
    <property type="match status" value="1"/>
</dbReference>
<accession>A0A9P7E9T2</accession>
<feature type="compositionally biased region" description="Low complexity" evidence="4">
    <location>
        <begin position="76"/>
        <end position="88"/>
    </location>
</feature>
<dbReference type="GeneID" id="64625119"/>
<feature type="compositionally biased region" description="Low complexity" evidence="4">
    <location>
        <begin position="188"/>
        <end position="203"/>
    </location>
</feature>